<dbReference type="InterPro" id="IPR003613">
    <property type="entry name" value="Ubox_domain"/>
</dbReference>
<dbReference type="InterPro" id="IPR016024">
    <property type="entry name" value="ARM-type_fold"/>
</dbReference>
<dbReference type="AlphaFoldDB" id="A0AAN9QRK8"/>
<dbReference type="InterPro" id="IPR058678">
    <property type="entry name" value="ARM_PUB"/>
</dbReference>
<feature type="repeat" description="ARM" evidence="7">
    <location>
        <begin position="276"/>
        <end position="319"/>
    </location>
</feature>
<name>A0AAN9QRK8_CANGL</name>
<keyword evidence="10" id="KW-1185">Reference proteome</keyword>
<evidence type="ECO:0000313" key="9">
    <source>
        <dbReference type="EMBL" id="KAK7344121.1"/>
    </source>
</evidence>
<dbReference type="Gene3D" id="3.30.40.10">
    <property type="entry name" value="Zinc/RING finger domain, C3HC4 (zinc finger)"/>
    <property type="match status" value="1"/>
</dbReference>
<dbReference type="PROSITE" id="PS51698">
    <property type="entry name" value="U_BOX"/>
    <property type="match status" value="1"/>
</dbReference>
<dbReference type="GO" id="GO:0016567">
    <property type="term" value="P:protein ubiquitination"/>
    <property type="evidence" value="ECO:0007669"/>
    <property type="project" value="InterPro"/>
</dbReference>
<evidence type="ECO:0000259" key="8">
    <source>
        <dbReference type="PROSITE" id="PS51698"/>
    </source>
</evidence>
<organism evidence="9 10">
    <name type="scientific">Canavalia gladiata</name>
    <name type="common">Sword bean</name>
    <name type="synonym">Dolichos gladiatus</name>
    <dbReference type="NCBI Taxonomy" id="3824"/>
    <lineage>
        <taxon>Eukaryota</taxon>
        <taxon>Viridiplantae</taxon>
        <taxon>Streptophyta</taxon>
        <taxon>Embryophyta</taxon>
        <taxon>Tracheophyta</taxon>
        <taxon>Spermatophyta</taxon>
        <taxon>Magnoliopsida</taxon>
        <taxon>eudicotyledons</taxon>
        <taxon>Gunneridae</taxon>
        <taxon>Pentapetalae</taxon>
        <taxon>rosids</taxon>
        <taxon>fabids</taxon>
        <taxon>Fabales</taxon>
        <taxon>Fabaceae</taxon>
        <taxon>Papilionoideae</taxon>
        <taxon>50 kb inversion clade</taxon>
        <taxon>NPAAA clade</taxon>
        <taxon>indigoferoid/millettioid clade</taxon>
        <taxon>Phaseoleae</taxon>
        <taxon>Canavalia</taxon>
    </lineage>
</organism>
<dbReference type="Proteomes" id="UP001367508">
    <property type="component" value="Unassembled WGS sequence"/>
</dbReference>
<dbReference type="InterPro" id="IPR013083">
    <property type="entry name" value="Znf_RING/FYVE/PHD"/>
</dbReference>
<proteinExistence type="predicted"/>
<evidence type="ECO:0000256" key="6">
    <source>
        <dbReference type="ARBA" id="ARBA00022786"/>
    </source>
</evidence>
<dbReference type="InterPro" id="IPR045210">
    <property type="entry name" value="RING-Ubox_PUB"/>
</dbReference>
<sequence>MATRDAAGALKEKLRELVNSIVEADEFTVHDADHAIDALSALKDLKLKTKFENTTVPPNFLCPLSGHLMTDPVIFATGQTFDRPFIERWVNDVKRICAQTEQVLSDSVLTPNSLVHEMITQWCKEHRTESSKPEDLDEGQITDEHRQRVSSLLQKLSKSVSEQKQAAKELRQLTKQMPAYRALFGDKEVIHRLLAPISDSIGSVDPRLQEDLITTVLNASIHQPNKIIFGSDDKLISLIVDSVKSGTMEARTNAATVIFSLSALDDNRGIIGNSEGAIRNLVSLIEEAKQISVVKDAASALYALCTKYENKGKAVREGAMQIILGKISSDILVDEMLSLLANLANHSKGVKVLGNHGGVPFLLHMLRSNASEISKENCLRILHIICGTDKSKRKAIREDELIHDTLSGLAQSTISTEKVKIKAKSILEKIKIVESSPPSPSP</sequence>
<dbReference type="SMART" id="SM00185">
    <property type="entry name" value="ARM"/>
    <property type="match status" value="3"/>
</dbReference>
<protein>
    <recommendedName>
        <fullName evidence="3">RING-type E3 ubiquitin transferase</fullName>
        <ecNumber evidence="3">2.3.2.27</ecNumber>
    </recommendedName>
</protein>
<evidence type="ECO:0000256" key="4">
    <source>
        <dbReference type="ARBA" id="ARBA00022679"/>
    </source>
</evidence>
<dbReference type="SMART" id="SM00504">
    <property type="entry name" value="Ubox"/>
    <property type="match status" value="1"/>
</dbReference>
<dbReference type="InterPro" id="IPR011989">
    <property type="entry name" value="ARM-like"/>
</dbReference>
<keyword evidence="4" id="KW-0808">Transferase</keyword>
<dbReference type="CDD" id="cd16664">
    <property type="entry name" value="RING-Ubox_PUB"/>
    <property type="match status" value="1"/>
</dbReference>
<evidence type="ECO:0000256" key="3">
    <source>
        <dbReference type="ARBA" id="ARBA00012483"/>
    </source>
</evidence>
<dbReference type="Gene3D" id="1.25.10.10">
    <property type="entry name" value="Leucine-rich Repeat Variant"/>
    <property type="match status" value="1"/>
</dbReference>
<evidence type="ECO:0000256" key="5">
    <source>
        <dbReference type="ARBA" id="ARBA00022737"/>
    </source>
</evidence>
<comment type="catalytic activity">
    <reaction evidence="1">
        <text>S-ubiquitinyl-[E2 ubiquitin-conjugating enzyme]-L-cysteine + [acceptor protein]-L-lysine = [E2 ubiquitin-conjugating enzyme]-L-cysteine + N(6)-ubiquitinyl-[acceptor protein]-L-lysine.</text>
        <dbReference type="EC" id="2.3.2.27"/>
    </reaction>
</comment>
<dbReference type="PROSITE" id="PS50176">
    <property type="entry name" value="ARM_REPEAT"/>
    <property type="match status" value="1"/>
</dbReference>
<dbReference type="Pfam" id="PF04564">
    <property type="entry name" value="U-box"/>
    <property type="match status" value="1"/>
</dbReference>
<feature type="domain" description="U-box" evidence="8">
    <location>
        <begin position="55"/>
        <end position="129"/>
    </location>
</feature>
<dbReference type="SUPFAM" id="SSF57850">
    <property type="entry name" value="RING/U-box"/>
    <property type="match status" value="1"/>
</dbReference>
<dbReference type="EMBL" id="JAYMYQ010000003">
    <property type="protein sequence ID" value="KAK7344121.1"/>
    <property type="molecule type" value="Genomic_DNA"/>
</dbReference>
<dbReference type="Pfam" id="PF25598">
    <property type="entry name" value="ARM_PUB"/>
    <property type="match status" value="1"/>
</dbReference>
<evidence type="ECO:0000256" key="7">
    <source>
        <dbReference type="PROSITE-ProRule" id="PRU00259"/>
    </source>
</evidence>
<dbReference type="PANTHER" id="PTHR23315">
    <property type="entry name" value="U BOX DOMAIN-CONTAINING"/>
    <property type="match status" value="1"/>
</dbReference>
<dbReference type="SUPFAM" id="SSF48371">
    <property type="entry name" value="ARM repeat"/>
    <property type="match status" value="1"/>
</dbReference>
<dbReference type="EC" id="2.3.2.27" evidence="3"/>
<evidence type="ECO:0000256" key="1">
    <source>
        <dbReference type="ARBA" id="ARBA00000900"/>
    </source>
</evidence>
<comment type="pathway">
    <text evidence="2">Protein modification; protein ubiquitination.</text>
</comment>
<keyword evidence="5" id="KW-0677">Repeat</keyword>
<comment type="caution">
    <text evidence="9">The sequence shown here is derived from an EMBL/GenBank/DDBJ whole genome shotgun (WGS) entry which is preliminary data.</text>
</comment>
<evidence type="ECO:0000256" key="2">
    <source>
        <dbReference type="ARBA" id="ARBA00004906"/>
    </source>
</evidence>
<dbReference type="InterPro" id="IPR000225">
    <property type="entry name" value="Armadillo"/>
</dbReference>
<evidence type="ECO:0000313" key="10">
    <source>
        <dbReference type="Proteomes" id="UP001367508"/>
    </source>
</evidence>
<keyword evidence="6" id="KW-0833">Ubl conjugation pathway</keyword>
<accession>A0AAN9QRK8</accession>
<dbReference type="PANTHER" id="PTHR23315:SF335">
    <property type="entry name" value="RING-TYPE E3 UBIQUITIN TRANSFERASE"/>
    <property type="match status" value="1"/>
</dbReference>
<reference evidence="9 10" key="1">
    <citation type="submission" date="2024-01" db="EMBL/GenBank/DDBJ databases">
        <title>The genomes of 5 underutilized Papilionoideae crops provide insights into root nodulation and disease resistanc.</title>
        <authorList>
            <person name="Jiang F."/>
        </authorList>
    </citation>
    <scope>NUCLEOTIDE SEQUENCE [LARGE SCALE GENOMIC DNA]</scope>
    <source>
        <strain evidence="9">LVBAO_FW01</strain>
        <tissue evidence="9">Leaves</tissue>
    </source>
</reference>
<gene>
    <name evidence="9" type="ORF">VNO77_13418</name>
</gene>
<dbReference type="GO" id="GO:0061630">
    <property type="term" value="F:ubiquitin protein ligase activity"/>
    <property type="evidence" value="ECO:0007669"/>
    <property type="project" value="UniProtKB-EC"/>
</dbReference>